<evidence type="ECO:0000259" key="1">
    <source>
        <dbReference type="PROSITE" id="PS50994"/>
    </source>
</evidence>
<name>A0A699IGZ6_TANCI</name>
<dbReference type="AlphaFoldDB" id="A0A699IGZ6"/>
<evidence type="ECO:0000313" key="2">
    <source>
        <dbReference type="EMBL" id="GEZ46482.1"/>
    </source>
</evidence>
<dbReference type="EMBL" id="BKCJ010282131">
    <property type="protein sequence ID" value="GEZ46482.1"/>
    <property type="molecule type" value="Genomic_DNA"/>
</dbReference>
<reference evidence="2" key="1">
    <citation type="journal article" date="2019" name="Sci. Rep.">
        <title>Draft genome of Tanacetum cinerariifolium, the natural source of mosquito coil.</title>
        <authorList>
            <person name="Yamashiro T."/>
            <person name="Shiraishi A."/>
            <person name="Satake H."/>
            <person name="Nakayama K."/>
        </authorList>
    </citation>
    <scope>NUCLEOTIDE SEQUENCE</scope>
</reference>
<dbReference type="SUPFAM" id="SSF53098">
    <property type="entry name" value="Ribonuclease H-like"/>
    <property type="match status" value="1"/>
</dbReference>
<dbReference type="InterPro" id="IPR001584">
    <property type="entry name" value="Integrase_cat-core"/>
</dbReference>
<proteinExistence type="predicted"/>
<feature type="domain" description="Integrase catalytic" evidence="1">
    <location>
        <begin position="1"/>
        <end position="81"/>
    </location>
</feature>
<dbReference type="PROSITE" id="PS50994">
    <property type="entry name" value="INTEGRASE"/>
    <property type="match status" value="1"/>
</dbReference>
<sequence length="81" mass="9546">MNQFCEMKGIMREFSVAKTPQQNRVDERKNWTLIEAARTMVADSKFPTTFWAETVKTACYVQNKVLVVKPHNKTPYELFSW</sequence>
<dbReference type="PANTHER" id="PTHR42648">
    <property type="entry name" value="TRANSPOSASE, PUTATIVE-RELATED"/>
    <property type="match status" value="1"/>
</dbReference>
<protein>
    <submittedName>
        <fullName evidence="2">Putative ribonuclease H-like domain-containing protein</fullName>
    </submittedName>
</protein>
<comment type="caution">
    <text evidence="2">The sequence shown here is derived from an EMBL/GenBank/DDBJ whole genome shotgun (WGS) entry which is preliminary data.</text>
</comment>
<dbReference type="InterPro" id="IPR039537">
    <property type="entry name" value="Retrotran_Ty1/copia-like"/>
</dbReference>
<dbReference type="GO" id="GO:0003676">
    <property type="term" value="F:nucleic acid binding"/>
    <property type="evidence" value="ECO:0007669"/>
    <property type="project" value="InterPro"/>
</dbReference>
<dbReference type="PANTHER" id="PTHR42648:SF32">
    <property type="entry name" value="RIBONUCLEASE H-LIKE DOMAIN, GAG-PRE-INTEGRASE DOMAIN PROTEIN-RELATED"/>
    <property type="match status" value="1"/>
</dbReference>
<organism evidence="2">
    <name type="scientific">Tanacetum cinerariifolium</name>
    <name type="common">Dalmatian daisy</name>
    <name type="synonym">Chrysanthemum cinerariifolium</name>
    <dbReference type="NCBI Taxonomy" id="118510"/>
    <lineage>
        <taxon>Eukaryota</taxon>
        <taxon>Viridiplantae</taxon>
        <taxon>Streptophyta</taxon>
        <taxon>Embryophyta</taxon>
        <taxon>Tracheophyta</taxon>
        <taxon>Spermatophyta</taxon>
        <taxon>Magnoliopsida</taxon>
        <taxon>eudicotyledons</taxon>
        <taxon>Gunneridae</taxon>
        <taxon>Pentapetalae</taxon>
        <taxon>asterids</taxon>
        <taxon>campanulids</taxon>
        <taxon>Asterales</taxon>
        <taxon>Asteraceae</taxon>
        <taxon>Asteroideae</taxon>
        <taxon>Anthemideae</taxon>
        <taxon>Anthemidinae</taxon>
        <taxon>Tanacetum</taxon>
    </lineage>
</organism>
<dbReference type="Gene3D" id="3.30.420.10">
    <property type="entry name" value="Ribonuclease H-like superfamily/Ribonuclease H"/>
    <property type="match status" value="1"/>
</dbReference>
<gene>
    <name evidence="2" type="ORF">Tci_518455</name>
</gene>
<accession>A0A699IGZ6</accession>
<dbReference type="InterPro" id="IPR012337">
    <property type="entry name" value="RNaseH-like_sf"/>
</dbReference>
<dbReference type="InterPro" id="IPR036397">
    <property type="entry name" value="RNaseH_sf"/>
</dbReference>
<dbReference type="GO" id="GO:0015074">
    <property type="term" value="P:DNA integration"/>
    <property type="evidence" value="ECO:0007669"/>
    <property type="project" value="InterPro"/>
</dbReference>